<keyword evidence="3 5" id="KW-1133">Transmembrane helix</keyword>
<evidence type="ECO:0000259" key="6">
    <source>
        <dbReference type="Pfam" id="PF00520"/>
    </source>
</evidence>
<feature type="transmembrane region" description="Helical" evidence="5">
    <location>
        <begin position="141"/>
        <end position="162"/>
    </location>
</feature>
<keyword evidence="8" id="KW-1185">Reference proteome</keyword>
<evidence type="ECO:0000256" key="3">
    <source>
        <dbReference type="ARBA" id="ARBA00022989"/>
    </source>
</evidence>
<evidence type="ECO:0000256" key="1">
    <source>
        <dbReference type="ARBA" id="ARBA00004141"/>
    </source>
</evidence>
<evidence type="ECO:0000256" key="5">
    <source>
        <dbReference type="SAM" id="Phobius"/>
    </source>
</evidence>
<dbReference type="InterPro" id="IPR027359">
    <property type="entry name" value="Volt_channel_dom_sf"/>
</dbReference>
<dbReference type="Pfam" id="PF00520">
    <property type="entry name" value="Ion_trans"/>
    <property type="match status" value="1"/>
</dbReference>
<protein>
    <submittedName>
        <fullName evidence="7">Cation channel sperm-associated protein 2</fullName>
    </submittedName>
</protein>
<dbReference type="Gene3D" id="1.10.287.70">
    <property type="match status" value="1"/>
</dbReference>
<dbReference type="InterPro" id="IPR028747">
    <property type="entry name" value="CatSper2"/>
</dbReference>
<feature type="transmembrane region" description="Helical" evidence="5">
    <location>
        <begin position="245"/>
        <end position="267"/>
    </location>
</feature>
<feature type="transmembrane region" description="Helical" evidence="5">
    <location>
        <begin position="174"/>
        <end position="199"/>
    </location>
</feature>
<dbReference type="EMBL" id="JAPMOS010000011">
    <property type="protein sequence ID" value="KAJ4460815.1"/>
    <property type="molecule type" value="Genomic_DNA"/>
</dbReference>
<gene>
    <name evidence="7" type="ORF">PAPYR_3071</name>
</gene>
<keyword evidence="4 5" id="KW-0472">Membrane</keyword>
<feature type="transmembrane region" description="Helical" evidence="5">
    <location>
        <begin position="279"/>
        <end position="298"/>
    </location>
</feature>
<evidence type="ECO:0000256" key="2">
    <source>
        <dbReference type="ARBA" id="ARBA00022692"/>
    </source>
</evidence>
<evidence type="ECO:0000256" key="4">
    <source>
        <dbReference type="ARBA" id="ARBA00023136"/>
    </source>
</evidence>
<comment type="subcellular location">
    <subcellularLocation>
        <location evidence="1">Membrane</location>
        <topology evidence="1">Multi-pass membrane protein</topology>
    </subcellularLocation>
</comment>
<comment type="caution">
    <text evidence="7">The sequence shown here is derived from an EMBL/GenBank/DDBJ whole genome shotgun (WGS) entry which is preliminary data.</text>
</comment>
<dbReference type="InterPro" id="IPR005821">
    <property type="entry name" value="Ion_trans_dom"/>
</dbReference>
<proteinExistence type="predicted"/>
<feature type="transmembrane region" description="Helical" evidence="5">
    <location>
        <begin position="93"/>
        <end position="121"/>
    </location>
</feature>
<feature type="transmembrane region" description="Helical" evidence="5">
    <location>
        <begin position="318"/>
        <end position="344"/>
    </location>
</feature>
<dbReference type="PANTHER" id="PTHR46923:SF1">
    <property type="entry name" value="CATION CHANNEL SPERM-ASSOCIATED PROTEIN 2"/>
    <property type="match status" value="1"/>
</dbReference>
<dbReference type="SUPFAM" id="SSF81324">
    <property type="entry name" value="Voltage-gated potassium channels"/>
    <property type="match status" value="1"/>
</dbReference>
<organism evidence="7 8">
    <name type="scientific">Paratrimastix pyriformis</name>
    <dbReference type="NCBI Taxonomy" id="342808"/>
    <lineage>
        <taxon>Eukaryota</taxon>
        <taxon>Metamonada</taxon>
        <taxon>Preaxostyla</taxon>
        <taxon>Paratrimastigidae</taxon>
        <taxon>Paratrimastix</taxon>
    </lineage>
</organism>
<reference evidence="7" key="1">
    <citation type="journal article" date="2022" name="bioRxiv">
        <title>Genomics of Preaxostyla Flagellates Illuminates Evolutionary Transitions and the Path Towards Mitochondrial Loss.</title>
        <authorList>
            <person name="Novak L.V.F."/>
            <person name="Treitli S.C."/>
            <person name="Pyrih J."/>
            <person name="Halakuc P."/>
            <person name="Pipaliya S.V."/>
            <person name="Vacek V."/>
            <person name="Brzon O."/>
            <person name="Soukal P."/>
            <person name="Eme L."/>
            <person name="Dacks J.B."/>
            <person name="Karnkowska A."/>
            <person name="Elias M."/>
            <person name="Hampl V."/>
        </authorList>
    </citation>
    <scope>NUCLEOTIDE SEQUENCE</scope>
    <source>
        <strain evidence="7">RCP-MX</strain>
    </source>
</reference>
<keyword evidence="2 5" id="KW-0812">Transmembrane</keyword>
<dbReference type="PANTHER" id="PTHR46923">
    <property type="entry name" value="CATION CHANNEL SPERM-ASSOCIATED PROTEIN 2"/>
    <property type="match status" value="1"/>
</dbReference>
<accession>A0ABQ8UVN4</accession>
<evidence type="ECO:0000313" key="7">
    <source>
        <dbReference type="EMBL" id="KAJ4460815.1"/>
    </source>
</evidence>
<dbReference type="Proteomes" id="UP001141327">
    <property type="component" value="Unassembled WGS sequence"/>
</dbReference>
<name>A0ABQ8UVN4_9EUKA</name>
<dbReference type="Gene3D" id="1.20.120.350">
    <property type="entry name" value="Voltage-gated potassium channels. Chain C"/>
    <property type="match status" value="1"/>
</dbReference>
<sequence>MSAGFSHTDLSARCVLFRSKLIEEFRLSDNIAYNTKDAPVLTTTDIIKEPDLFKQTLRDTPNQLIKFKIFKRGMTTDASAKDRRMTRTKAMNTIPIGVWAWWFTNTSLFNYVMTIVIIFNAVMLGVQGELPEEQYPAAQEVFRVLDLIVLYIFIVEIILKLLDNPIAFWRSGWNWFDLAVTIASLVPEVVTVATTGQLFSVAGMDQYGFLKTLRTFRTLRTLKMLSRFRSLQIIVNTVMNTFKNMVFILLLLLLVMYIFAIFGISLFDAYTWSTRADLLYQYKFSSLGWSFVSLFQLLTLDHWYGTLMDYMKVGSTPFVTILYFLAWVWVGAFLFRNIFIGVMVQDFQDEQNKMIEQAKAFAQSKKMDSLRKRLTTVLPDQRGATARGAMGASLGASALMHSNLAGPARAPAGSLALSELPRRIDQSIYVEKGDQTFVLGKTIGAALRTLSAKKVETDWPRDSLFRYLQTMENLQVPCPALPTPSLPCPATEWMLTEGLWHAAQENMKEYQELQLLAAQTLLDLHDT</sequence>
<feature type="domain" description="Ion transport" evidence="6">
    <location>
        <begin position="107"/>
        <end position="352"/>
    </location>
</feature>
<evidence type="ECO:0000313" key="8">
    <source>
        <dbReference type="Proteomes" id="UP001141327"/>
    </source>
</evidence>